<dbReference type="SUPFAM" id="SSF47226">
    <property type="entry name" value="Histidine-containing phosphotransfer domain, HPT domain"/>
    <property type="match status" value="1"/>
</dbReference>
<organism evidence="4 5">
    <name type="scientific">[Roseibacterium] beibuensis</name>
    <dbReference type="NCBI Taxonomy" id="1193142"/>
    <lineage>
        <taxon>Bacteria</taxon>
        <taxon>Pseudomonadati</taxon>
        <taxon>Pseudomonadota</taxon>
        <taxon>Alphaproteobacteria</taxon>
        <taxon>Rhodobacterales</taxon>
        <taxon>Roseobacteraceae</taxon>
        <taxon>Roseicyclus</taxon>
    </lineage>
</organism>
<dbReference type="PROSITE" id="PS50894">
    <property type="entry name" value="HPT"/>
    <property type="match status" value="1"/>
</dbReference>
<feature type="domain" description="HPt" evidence="3">
    <location>
        <begin position="13"/>
        <end position="115"/>
    </location>
</feature>
<sequence length="117" mass="13479">MQVSLDSAKYKLVEEHLARLRDEFRKNLDERIIKIETCWIAAKDPEQAENALAVVIHEVHRLAGTAASFGFHAIGEEAAQLDARLQNALQHSFSWRMFEEFDSRIEYLLDLLEAELP</sequence>
<dbReference type="Proteomes" id="UP001499910">
    <property type="component" value="Unassembled WGS sequence"/>
</dbReference>
<evidence type="ECO:0000313" key="5">
    <source>
        <dbReference type="Proteomes" id="UP001499910"/>
    </source>
</evidence>
<evidence type="ECO:0000256" key="1">
    <source>
        <dbReference type="ARBA" id="ARBA00023012"/>
    </source>
</evidence>
<keyword evidence="2" id="KW-0597">Phosphoprotein</keyword>
<keyword evidence="1" id="KW-0902">Two-component regulatory system</keyword>
<dbReference type="InterPro" id="IPR008207">
    <property type="entry name" value="Sig_transdc_His_kin_Hpt_dom"/>
</dbReference>
<comment type="caution">
    <text evidence="4">The sequence shown here is derived from an EMBL/GenBank/DDBJ whole genome shotgun (WGS) entry which is preliminary data.</text>
</comment>
<protein>
    <recommendedName>
        <fullName evidence="3">HPt domain-containing protein</fullName>
    </recommendedName>
</protein>
<proteinExistence type="predicted"/>
<accession>A0ABP9KR35</accession>
<evidence type="ECO:0000313" key="4">
    <source>
        <dbReference type="EMBL" id="GAA5064168.1"/>
    </source>
</evidence>
<keyword evidence="5" id="KW-1185">Reference proteome</keyword>
<dbReference type="Pfam" id="PF01627">
    <property type="entry name" value="Hpt"/>
    <property type="match status" value="1"/>
</dbReference>
<dbReference type="InterPro" id="IPR036641">
    <property type="entry name" value="HPT_dom_sf"/>
</dbReference>
<gene>
    <name evidence="4" type="ORF">GCM10023209_00410</name>
</gene>
<feature type="modified residue" description="Phosphohistidine" evidence="2">
    <location>
        <position position="60"/>
    </location>
</feature>
<evidence type="ECO:0000259" key="3">
    <source>
        <dbReference type="PROSITE" id="PS50894"/>
    </source>
</evidence>
<name>A0ABP9KR35_9RHOB</name>
<evidence type="ECO:0000256" key="2">
    <source>
        <dbReference type="PROSITE-ProRule" id="PRU00110"/>
    </source>
</evidence>
<dbReference type="Gene3D" id="1.20.120.160">
    <property type="entry name" value="HPT domain"/>
    <property type="match status" value="1"/>
</dbReference>
<reference evidence="5" key="1">
    <citation type="journal article" date="2019" name="Int. J. Syst. Evol. Microbiol.">
        <title>The Global Catalogue of Microorganisms (GCM) 10K type strain sequencing project: providing services to taxonomists for standard genome sequencing and annotation.</title>
        <authorList>
            <consortium name="The Broad Institute Genomics Platform"/>
            <consortium name="The Broad Institute Genome Sequencing Center for Infectious Disease"/>
            <person name="Wu L."/>
            <person name="Ma J."/>
        </authorList>
    </citation>
    <scope>NUCLEOTIDE SEQUENCE [LARGE SCALE GENOMIC DNA]</scope>
    <source>
        <strain evidence="5">JCM 18015</strain>
    </source>
</reference>
<dbReference type="EMBL" id="BAABHW010000001">
    <property type="protein sequence ID" value="GAA5064168.1"/>
    <property type="molecule type" value="Genomic_DNA"/>
</dbReference>